<keyword evidence="3" id="KW-0560">Oxidoreductase</keyword>
<keyword evidence="2" id="KW-0521">NADP</keyword>
<dbReference type="SUPFAM" id="SSF51735">
    <property type="entry name" value="NAD(P)-binding Rossmann-fold domains"/>
    <property type="match status" value="1"/>
</dbReference>
<evidence type="ECO:0000256" key="1">
    <source>
        <dbReference type="ARBA" id="ARBA00007870"/>
    </source>
</evidence>
<dbReference type="EMBL" id="JBHSBN010000007">
    <property type="protein sequence ID" value="MFC4106805.1"/>
    <property type="molecule type" value="Genomic_DNA"/>
</dbReference>
<dbReference type="Proteomes" id="UP001595868">
    <property type="component" value="Unassembled WGS sequence"/>
</dbReference>
<evidence type="ECO:0000313" key="7">
    <source>
        <dbReference type="Proteomes" id="UP001595868"/>
    </source>
</evidence>
<dbReference type="InterPro" id="IPR050838">
    <property type="entry name" value="Ketopantoate_reductase"/>
</dbReference>
<dbReference type="InterPro" id="IPR036291">
    <property type="entry name" value="NAD(P)-bd_dom_sf"/>
</dbReference>
<evidence type="ECO:0000313" key="6">
    <source>
        <dbReference type="EMBL" id="MFC4106805.1"/>
    </source>
</evidence>
<protein>
    <submittedName>
        <fullName evidence="6">Ketopantoate reductase family protein</fullName>
    </submittedName>
</protein>
<name>A0ABV8KLS7_9ACTN</name>
<evidence type="ECO:0000259" key="4">
    <source>
        <dbReference type="Pfam" id="PF02558"/>
    </source>
</evidence>
<keyword evidence="7" id="KW-1185">Reference proteome</keyword>
<dbReference type="InterPro" id="IPR013328">
    <property type="entry name" value="6PGD_dom2"/>
</dbReference>
<dbReference type="InterPro" id="IPR008927">
    <property type="entry name" value="6-PGluconate_DH-like_C_sf"/>
</dbReference>
<dbReference type="InterPro" id="IPR013332">
    <property type="entry name" value="KPR_N"/>
</dbReference>
<sequence length="329" mass="34534">MRYVIIGAGAVGGTIGALLDRAGHDVTLVARGAHLAAIRERGLTLDSPDGEYVARTVALDGPAGLTLEPDTALLLTVKSQDTEAALRAWADVPVRDGGTAADRLPLLTAQNGVANERTALRYFRHVYGVCVWLPATFLEPGLVAAEGHPHPGMLHLGRYPTGSDDTARQIAADLTGAGFVSPVRDDVPRWKYAKLLSNLGNGVDALLGRAAAEHAELLARLRAEGEAALTAAGIGYASQAEEQADRGDRVQLRPVAGRSRPGGSTWQSLARGAGTAEADFLNGEIVLLGRLHGVPTPVNAAVQQAVRRAARDRIRPGTFPAAELTKLLD</sequence>
<dbReference type="SUPFAM" id="SSF48179">
    <property type="entry name" value="6-phosphogluconate dehydrogenase C-terminal domain-like"/>
    <property type="match status" value="1"/>
</dbReference>
<accession>A0ABV8KLS7</accession>
<feature type="domain" description="Ketopantoate reductase N-terminal" evidence="4">
    <location>
        <begin position="4"/>
        <end position="157"/>
    </location>
</feature>
<organism evidence="6 7">
    <name type="scientific">Micromonospora zhanjiangensis</name>
    <dbReference type="NCBI Taxonomy" id="1522057"/>
    <lineage>
        <taxon>Bacteria</taxon>
        <taxon>Bacillati</taxon>
        <taxon>Actinomycetota</taxon>
        <taxon>Actinomycetes</taxon>
        <taxon>Micromonosporales</taxon>
        <taxon>Micromonosporaceae</taxon>
        <taxon>Micromonospora</taxon>
    </lineage>
</organism>
<evidence type="ECO:0000256" key="3">
    <source>
        <dbReference type="ARBA" id="ARBA00023002"/>
    </source>
</evidence>
<dbReference type="RefSeq" id="WP_377545079.1">
    <property type="nucleotide sequence ID" value="NZ_JBHSBN010000007.1"/>
</dbReference>
<dbReference type="Gene3D" id="1.10.1040.10">
    <property type="entry name" value="N-(1-d-carboxylethyl)-l-norvaline Dehydrogenase, domain 2"/>
    <property type="match status" value="1"/>
</dbReference>
<dbReference type="Pfam" id="PF02558">
    <property type="entry name" value="ApbA"/>
    <property type="match status" value="1"/>
</dbReference>
<comment type="caution">
    <text evidence="6">The sequence shown here is derived from an EMBL/GenBank/DDBJ whole genome shotgun (WGS) entry which is preliminary data.</text>
</comment>
<dbReference type="PANTHER" id="PTHR43765">
    <property type="entry name" value="2-DEHYDROPANTOATE 2-REDUCTASE-RELATED"/>
    <property type="match status" value="1"/>
</dbReference>
<comment type="similarity">
    <text evidence="1">Belongs to the ketopantoate reductase family.</text>
</comment>
<dbReference type="InterPro" id="IPR013752">
    <property type="entry name" value="KPA_reductase"/>
</dbReference>
<proteinExistence type="inferred from homology"/>
<dbReference type="Pfam" id="PF08546">
    <property type="entry name" value="ApbA_C"/>
    <property type="match status" value="1"/>
</dbReference>
<feature type="domain" description="Ketopantoate reductase C-terminal" evidence="5">
    <location>
        <begin position="190"/>
        <end position="308"/>
    </location>
</feature>
<evidence type="ECO:0000259" key="5">
    <source>
        <dbReference type="Pfam" id="PF08546"/>
    </source>
</evidence>
<gene>
    <name evidence="6" type="ORF">ACFOX0_12810</name>
</gene>
<dbReference type="Gene3D" id="3.40.50.720">
    <property type="entry name" value="NAD(P)-binding Rossmann-like Domain"/>
    <property type="match status" value="1"/>
</dbReference>
<evidence type="ECO:0000256" key="2">
    <source>
        <dbReference type="ARBA" id="ARBA00022857"/>
    </source>
</evidence>
<dbReference type="PANTHER" id="PTHR43765:SF2">
    <property type="entry name" value="2-DEHYDROPANTOATE 2-REDUCTASE"/>
    <property type="match status" value="1"/>
</dbReference>
<reference evidence="7" key="1">
    <citation type="journal article" date="2019" name="Int. J. Syst. Evol. Microbiol.">
        <title>The Global Catalogue of Microorganisms (GCM) 10K type strain sequencing project: providing services to taxonomists for standard genome sequencing and annotation.</title>
        <authorList>
            <consortium name="The Broad Institute Genomics Platform"/>
            <consortium name="The Broad Institute Genome Sequencing Center for Infectious Disease"/>
            <person name="Wu L."/>
            <person name="Ma J."/>
        </authorList>
    </citation>
    <scope>NUCLEOTIDE SEQUENCE [LARGE SCALE GENOMIC DNA]</scope>
    <source>
        <strain evidence="7">2902at01</strain>
    </source>
</reference>